<protein>
    <recommendedName>
        <fullName evidence="1">HNH domain-containing protein</fullName>
    </recommendedName>
</protein>
<dbReference type="Proteomes" id="UP000022141">
    <property type="component" value="Unassembled WGS sequence"/>
</dbReference>
<name>A0A011NXM2_ACCRE</name>
<gene>
    <name evidence="2" type="ORF">AW11_02567</name>
</gene>
<keyword evidence="3" id="KW-1185">Reference proteome</keyword>
<feature type="domain" description="HNH" evidence="1">
    <location>
        <begin position="51"/>
        <end position="85"/>
    </location>
</feature>
<dbReference type="STRING" id="1454004.AW11_02567"/>
<accession>A0A011NXM2</accession>
<dbReference type="GO" id="GO:0008270">
    <property type="term" value="F:zinc ion binding"/>
    <property type="evidence" value="ECO:0007669"/>
    <property type="project" value="InterPro"/>
</dbReference>
<evidence type="ECO:0000313" key="3">
    <source>
        <dbReference type="Proteomes" id="UP000022141"/>
    </source>
</evidence>
<dbReference type="GO" id="GO:0004519">
    <property type="term" value="F:endonuclease activity"/>
    <property type="evidence" value="ECO:0007669"/>
    <property type="project" value="InterPro"/>
</dbReference>
<evidence type="ECO:0000313" key="2">
    <source>
        <dbReference type="EMBL" id="EXI87438.1"/>
    </source>
</evidence>
<reference evidence="2" key="1">
    <citation type="submission" date="2014-02" db="EMBL/GenBank/DDBJ databases">
        <title>Expanding our view of genomic diversity in Candidatus Accumulibacter clades.</title>
        <authorList>
            <person name="Skennerton C.T."/>
            <person name="Barr J.J."/>
            <person name="Slater F.R."/>
            <person name="Bond P.L."/>
            <person name="Tyson G.W."/>
        </authorList>
    </citation>
    <scope>NUCLEOTIDE SEQUENCE [LARGE SCALE GENOMIC DNA]</scope>
</reference>
<sequence>MPSTPLVRNRKTAYLAQLGRCYYCGLPMWEDDLAAFCRAHKIKPTQAQRLKCTAEHLEARQDGGLDTAQNIVAACVTCNQRRHKRKQAPVPDAYLHLVQKRVRAGRWHCATLLSAFGALLAGHDSPAQSST</sequence>
<dbReference type="Gene3D" id="1.10.30.50">
    <property type="match status" value="1"/>
</dbReference>
<dbReference type="InterPro" id="IPR002711">
    <property type="entry name" value="HNH"/>
</dbReference>
<dbReference type="AlphaFoldDB" id="A0A011NXM2"/>
<dbReference type="GO" id="GO:0003676">
    <property type="term" value="F:nucleic acid binding"/>
    <property type="evidence" value="ECO:0007669"/>
    <property type="project" value="InterPro"/>
</dbReference>
<comment type="caution">
    <text evidence="2">The sequence shown here is derived from an EMBL/GenBank/DDBJ whole genome shotgun (WGS) entry which is preliminary data.</text>
</comment>
<dbReference type="eggNOG" id="COG1403">
    <property type="taxonomic scope" value="Bacteria"/>
</dbReference>
<dbReference type="EMBL" id="JEMY01000034">
    <property type="protein sequence ID" value="EXI87438.1"/>
    <property type="molecule type" value="Genomic_DNA"/>
</dbReference>
<evidence type="ECO:0000259" key="1">
    <source>
        <dbReference type="Pfam" id="PF01844"/>
    </source>
</evidence>
<dbReference type="Pfam" id="PF01844">
    <property type="entry name" value="HNH"/>
    <property type="match status" value="1"/>
</dbReference>
<proteinExistence type="predicted"/>
<organism evidence="2 3">
    <name type="scientific">Accumulibacter regalis</name>
    <dbReference type="NCBI Taxonomy" id="522306"/>
    <lineage>
        <taxon>Bacteria</taxon>
        <taxon>Pseudomonadati</taxon>
        <taxon>Pseudomonadota</taxon>
        <taxon>Betaproteobacteria</taxon>
        <taxon>Candidatus Accumulibacter</taxon>
    </lineage>
</organism>